<evidence type="ECO:0000256" key="2">
    <source>
        <dbReference type="ARBA" id="ARBA00006314"/>
    </source>
</evidence>
<keyword evidence="9" id="KW-1185">Reference proteome</keyword>
<dbReference type="PANTHER" id="PTHR31592">
    <property type="entry name" value="TRANSMEMBRANE PROTEIN 192"/>
    <property type="match status" value="1"/>
</dbReference>
<feature type="transmembrane region" description="Helical" evidence="7">
    <location>
        <begin position="183"/>
        <end position="205"/>
    </location>
</feature>
<dbReference type="GO" id="GO:0005770">
    <property type="term" value="C:late endosome"/>
    <property type="evidence" value="ECO:0007669"/>
    <property type="project" value="TreeGrafter"/>
</dbReference>
<comment type="subcellular location">
    <subcellularLocation>
        <location evidence="1">Membrane</location>
        <topology evidence="1">Multi-pass membrane protein</topology>
    </subcellularLocation>
</comment>
<evidence type="ECO:0000256" key="5">
    <source>
        <dbReference type="ARBA" id="ARBA00023136"/>
    </source>
</evidence>
<dbReference type="Pfam" id="PF14802">
    <property type="entry name" value="TMEM192"/>
    <property type="match status" value="1"/>
</dbReference>
<dbReference type="PANTHER" id="PTHR31592:SF1">
    <property type="entry name" value="TRANSMEMBRANE PROTEIN 192"/>
    <property type="match status" value="1"/>
</dbReference>
<dbReference type="OrthoDB" id="564295at2759"/>
<accession>A0A9N7R697</accession>
<protein>
    <submittedName>
        <fullName evidence="8">FRIGIDA interacting protein 1</fullName>
    </submittedName>
</protein>
<dbReference type="GO" id="GO:0005765">
    <property type="term" value="C:lysosomal membrane"/>
    <property type="evidence" value="ECO:0007669"/>
    <property type="project" value="TreeGrafter"/>
</dbReference>
<keyword evidence="6" id="KW-0175">Coiled coil</keyword>
<comment type="similarity">
    <text evidence="2">Belongs to the TMEM192 family.</text>
</comment>
<proteinExistence type="inferred from homology"/>
<evidence type="ECO:0000256" key="3">
    <source>
        <dbReference type="ARBA" id="ARBA00022692"/>
    </source>
</evidence>
<feature type="transmembrane region" description="Helical" evidence="7">
    <location>
        <begin position="105"/>
        <end position="129"/>
    </location>
</feature>
<dbReference type="AlphaFoldDB" id="A0A9N7R697"/>
<comment type="caution">
    <text evidence="8">The sequence shown here is derived from an EMBL/GenBank/DDBJ whole genome shotgun (WGS) entry which is preliminary data.</text>
</comment>
<evidence type="ECO:0000256" key="7">
    <source>
        <dbReference type="SAM" id="Phobius"/>
    </source>
</evidence>
<feature type="transmembrane region" description="Helical" evidence="7">
    <location>
        <begin position="79"/>
        <end position="99"/>
    </location>
</feature>
<feature type="non-terminal residue" evidence="8">
    <location>
        <position position="444"/>
    </location>
</feature>
<dbReference type="EMBL" id="CACSLK010012206">
    <property type="protein sequence ID" value="CAA0814219.1"/>
    <property type="molecule type" value="Genomic_DNA"/>
</dbReference>
<name>A0A9N7R697_STRHE</name>
<organism evidence="8 9">
    <name type="scientific">Striga hermonthica</name>
    <name type="common">Purple witchweed</name>
    <name type="synonym">Buchnera hermonthica</name>
    <dbReference type="NCBI Taxonomy" id="68872"/>
    <lineage>
        <taxon>Eukaryota</taxon>
        <taxon>Viridiplantae</taxon>
        <taxon>Streptophyta</taxon>
        <taxon>Embryophyta</taxon>
        <taxon>Tracheophyta</taxon>
        <taxon>Spermatophyta</taxon>
        <taxon>Magnoliopsida</taxon>
        <taxon>eudicotyledons</taxon>
        <taxon>Gunneridae</taxon>
        <taxon>Pentapetalae</taxon>
        <taxon>asterids</taxon>
        <taxon>lamiids</taxon>
        <taxon>Lamiales</taxon>
        <taxon>Orobanchaceae</taxon>
        <taxon>Buchnereae</taxon>
        <taxon>Striga</taxon>
    </lineage>
</organism>
<dbReference type="Proteomes" id="UP001153555">
    <property type="component" value="Unassembled WGS sequence"/>
</dbReference>
<feature type="transmembrane region" description="Helical" evidence="7">
    <location>
        <begin position="150"/>
        <end position="171"/>
    </location>
</feature>
<evidence type="ECO:0000313" key="8">
    <source>
        <dbReference type="EMBL" id="CAA0814219.1"/>
    </source>
</evidence>
<keyword evidence="5 7" id="KW-0472">Membrane</keyword>
<keyword evidence="4 7" id="KW-1133">Transmembrane helix</keyword>
<feature type="coiled-coil region" evidence="6">
    <location>
        <begin position="292"/>
        <end position="319"/>
    </location>
</feature>
<evidence type="ECO:0000256" key="6">
    <source>
        <dbReference type="SAM" id="Coils"/>
    </source>
</evidence>
<evidence type="ECO:0000256" key="1">
    <source>
        <dbReference type="ARBA" id="ARBA00004141"/>
    </source>
</evidence>
<sequence>MFFKHSRELSQSCEIRLPRAGDFFTKPREGFHVFFVNQVYARHSSSFAASPDETNLFLDILQEAPLCGHRRRTRIVGSVLYCLLLAGYAILAVGATWILNSLQELIVLLLCSCDVILLVATGVFQQYLVYQVKKIRLQGYYGFSEKLKHLIRLPFATIAYGTAAMLLVIAWKPHISILSMSMLLRIIMLVEAICAGFFMSVYIGYVHQYNSLDSQPDVLNSLYSPLQQSSALEGLRYHDGGRLSDQQMALLQYQRENLHFLSEEILRLQECLSKYERSDDGSTPQVDLAHLLAARDQELRTLAAEMNQLQSELKLARSLIAERDSEIQGVRTTNNQYVEENERLRAILGEWSTRAAKLERALEAEKMSNLELQKKIVSLKSQTLYEQAEPALQLDQATSEPLYEPRHVRVGFTLSTLSGLKHRSFSAKVNALEETSLASEDYFP</sequence>
<keyword evidence="3 7" id="KW-0812">Transmembrane</keyword>
<evidence type="ECO:0000313" key="9">
    <source>
        <dbReference type="Proteomes" id="UP001153555"/>
    </source>
</evidence>
<gene>
    <name evidence="8" type="ORF">SHERM_14523</name>
</gene>
<dbReference type="InterPro" id="IPR029399">
    <property type="entry name" value="TMEM192"/>
</dbReference>
<reference evidence="8" key="1">
    <citation type="submission" date="2019-12" db="EMBL/GenBank/DDBJ databases">
        <authorList>
            <person name="Scholes J."/>
        </authorList>
    </citation>
    <scope>NUCLEOTIDE SEQUENCE</scope>
</reference>
<evidence type="ECO:0000256" key="4">
    <source>
        <dbReference type="ARBA" id="ARBA00022989"/>
    </source>
</evidence>